<feature type="transmembrane region" description="Helical" evidence="5">
    <location>
        <begin position="132"/>
        <end position="150"/>
    </location>
</feature>
<feature type="transmembrane region" description="Helical" evidence="5">
    <location>
        <begin position="66"/>
        <end position="93"/>
    </location>
</feature>
<evidence type="ECO:0000256" key="3">
    <source>
        <dbReference type="ARBA" id="ARBA00022989"/>
    </source>
</evidence>
<dbReference type="PROSITE" id="PS50850">
    <property type="entry name" value="MFS"/>
    <property type="match status" value="1"/>
</dbReference>
<feature type="domain" description="Major facilitator superfamily (MFS) profile" evidence="6">
    <location>
        <begin position="1"/>
        <end position="393"/>
    </location>
</feature>
<dbReference type="GO" id="GO:0016020">
    <property type="term" value="C:membrane"/>
    <property type="evidence" value="ECO:0007669"/>
    <property type="project" value="UniProtKB-SubCell"/>
</dbReference>
<accession>A0A7R9LTE1</accession>
<feature type="transmembrane region" description="Helical" evidence="5">
    <location>
        <begin position="282"/>
        <end position="301"/>
    </location>
</feature>
<reference evidence="7" key="1">
    <citation type="submission" date="2020-11" db="EMBL/GenBank/DDBJ databases">
        <authorList>
            <person name="Tran Van P."/>
        </authorList>
    </citation>
    <scope>NUCLEOTIDE SEQUENCE</scope>
</reference>
<comment type="subcellular location">
    <subcellularLocation>
        <location evidence="1">Membrane</location>
        <topology evidence="1">Multi-pass membrane protein</topology>
    </subcellularLocation>
</comment>
<proteinExistence type="predicted"/>
<feature type="transmembrane region" description="Helical" evidence="5">
    <location>
        <begin position="364"/>
        <end position="387"/>
    </location>
</feature>
<dbReference type="PANTHER" id="PTHR24064">
    <property type="entry name" value="SOLUTE CARRIER FAMILY 22 MEMBER"/>
    <property type="match status" value="1"/>
</dbReference>
<dbReference type="EMBL" id="CAJPVJ010002273">
    <property type="protein sequence ID" value="CAG2166045.1"/>
    <property type="molecule type" value="Genomic_DNA"/>
</dbReference>
<dbReference type="SUPFAM" id="SSF103473">
    <property type="entry name" value="MFS general substrate transporter"/>
    <property type="match status" value="1"/>
</dbReference>
<evidence type="ECO:0000259" key="6">
    <source>
        <dbReference type="PROSITE" id="PS50850"/>
    </source>
</evidence>
<feature type="transmembrane region" description="Helical" evidence="5">
    <location>
        <begin position="226"/>
        <end position="246"/>
    </location>
</feature>
<dbReference type="InterPro" id="IPR005828">
    <property type="entry name" value="MFS_sugar_transport-like"/>
</dbReference>
<sequence length="439" mass="49046">MGYGFHAYGNDYWCSDVPADYPFNLVCDRANYGTYSQTAFMLGYVVSGLVFSHYSDKYGRRPTVWAAFGVEILGIIICILSPNIFLYSFARFLVASGGTGRGNAIYVTCGIGWVVGYAIVPGLAYWLQDYRYMQLVSVVVLVLMVFWYYYMFESPRWLITNGYVDRAEHTLRKALKMNGKSDKNLKQQLTELSDHLKEIQAKEKPLKDITVLDVIKTPKLRKVSLIIWYSLTVIALLYYGLSFNMADFGGNFYITFLLSGLAELPAQLLTALFMRFIGRRKLFAIFMVITGLSSLAVIPSRSEWLKVTWALVSKFGVGSAWNVMAIMGPELYPTVLRQRGMGAAFVIARVGAIFGPFMKNLTATYGLAFVMVMYGTLAFISAILALFMPETKGKEIPDTIEEAEHVSGISLPLVSGINNANIADINARVPYITITNARP</sequence>
<dbReference type="EMBL" id="OC917098">
    <property type="protein sequence ID" value="CAD7646136.1"/>
    <property type="molecule type" value="Genomic_DNA"/>
</dbReference>
<feature type="transmembrane region" description="Helical" evidence="5">
    <location>
        <begin position="307"/>
        <end position="328"/>
    </location>
</feature>
<protein>
    <recommendedName>
        <fullName evidence="6">Major facilitator superfamily (MFS) profile domain-containing protein</fullName>
    </recommendedName>
</protein>
<evidence type="ECO:0000313" key="8">
    <source>
        <dbReference type="Proteomes" id="UP000728032"/>
    </source>
</evidence>
<dbReference type="InterPro" id="IPR020846">
    <property type="entry name" value="MFS_dom"/>
</dbReference>
<feature type="transmembrane region" description="Helical" evidence="5">
    <location>
        <begin position="252"/>
        <end position="273"/>
    </location>
</feature>
<dbReference type="Pfam" id="PF00083">
    <property type="entry name" value="Sugar_tr"/>
    <property type="match status" value="1"/>
</dbReference>
<keyword evidence="8" id="KW-1185">Reference proteome</keyword>
<dbReference type="Gene3D" id="1.20.1250.20">
    <property type="entry name" value="MFS general substrate transporter like domains"/>
    <property type="match status" value="1"/>
</dbReference>
<gene>
    <name evidence="7" type="ORF">ONB1V03_LOCUS5574</name>
</gene>
<dbReference type="InterPro" id="IPR036259">
    <property type="entry name" value="MFS_trans_sf"/>
</dbReference>
<keyword evidence="3 5" id="KW-1133">Transmembrane helix</keyword>
<dbReference type="AlphaFoldDB" id="A0A7R9LTE1"/>
<name>A0A7R9LTE1_9ACAR</name>
<feature type="transmembrane region" description="Helical" evidence="5">
    <location>
        <begin position="105"/>
        <end position="126"/>
    </location>
</feature>
<dbReference type="Proteomes" id="UP000728032">
    <property type="component" value="Unassembled WGS sequence"/>
</dbReference>
<feature type="transmembrane region" description="Helical" evidence="5">
    <location>
        <begin position="340"/>
        <end position="358"/>
    </location>
</feature>
<evidence type="ECO:0000256" key="4">
    <source>
        <dbReference type="ARBA" id="ARBA00023136"/>
    </source>
</evidence>
<keyword evidence="4 5" id="KW-0472">Membrane</keyword>
<keyword evidence="2 5" id="KW-0812">Transmembrane</keyword>
<dbReference type="GO" id="GO:0022857">
    <property type="term" value="F:transmembrane transporter activity"/>
    <property type="evidence" value="ECO:0007669"/>
    <property type="project" value="InterPro"/>
</dbReference>
<evidence type="ECO:0000256" key="5">
    <source>
        <dbReference type="SAM" id="Phobius"/>
    </source>
</evidence>
<feature type="transmembrane region" description="Helical" evidence="5">
    <location>
        <begin position="38"/>
        <end position="54"/>
    </location>
</feature>
<dbReference type="OrthoDB" id="8049622at2759"/>
<evidence type="ECO:0000313" key="7">
    <source>
        <dbReference type="EMBL" id="CAD7646136.1"/>
    </source>
</evidence>
<organism evidence="7">
    <name type="scientific">Oppiella nova</name>
    <dbReference type="NCBI Taxonomy" id="334625"/>
    <lineage>
        <taxon>Eukaryota</taxon>
        <taxon>Metazoa</taxon>
        <taxon>Ecdysozoa</taxon>
        <taxon>Arthropoda</taxon>
        <taxon>Chelicerata</taxon>
        <taxon>Arachnida</taxon>
        <taxon>Acari</taxon>
        <taxon>Acariformes</taxon>
        <taxon>Sarcoptiformes</taxon>
        <taxon>Oribatida</taxon>
        <taxon>Brachypylina</taxon>
        <taxon>Oppioidea</taxon>
        <taxon>Oppiidae</taxon>
        <taxon>Oppiella</taxon>
    </lineage>
</organism>
<evidence type="ECO:0000256" key="2">
    <source>
        <dbReference type="ARBA" id="ARBA00022692"/>
    </source>
</evidence>
<evidence type="ECO:0000256" key="1">
    <source>
        <dbReference type="ARBA" id="ARBA00004141"/>
    </source>
</evidence>